<evidence type="ECO:0000256" key="3">
    <source>
        <dbReference type="ARBA" id="ARBA00022670"/>
    </source>
</evidence>
<evidence type="ECO:0000256" key="6">
    <source>
        <dbReference type="ARBA" id="ARBA00022801"/>
    </source>
</evidence>
<dbReference type="GO" id="GO:0005886">
    <property type="term" value="C:plasma membrane"/>
    <property type="evidence" value="ECO:0007669"/>
    <property type="project" value="UniProtKB-SubCell"/>
</dbReference>
<accession>A0A919FFM3</accession>
<sequence length="311" mass="33701">MRGAAMSTSGQHTRFAPDRGLTGRMVATMFVIGLLYVGFTGVLIVLLRGAWPIIVLISGGLFVAQFWFSDKITERAMGAHEVTPEQYPQLHGTIDRLCALADMPKPRVAVSQNDMPNAFATGRKPEKSVVCVTTGLLRRLEPEELEGVLAHELSHVAHRDVAVMTVAGFLGVLAGAMTRMAMYSGLMGGNRNSNDQNAAIAMLIIPLVSMVVYVISFLLTRLLSRYRELAADRAAAQLTGRPSALASALTKVTGQIAAIPTRDLRQAQPYNAFYFAPALSAREAAGQLLSTHPSLEKRLEQLARISTDLNR</sequence>
<dbReference type="SUPFAM" id="SSF103473">
    <property type="entry name" value="MFS general substrate transporter"/>
    <property type="match status" value="1"/>
</dbReference>
<feature type="binding site" evidence="11">
    <location>
        <position position="151"/>
    </location>
    <ligand>
        <name>Zn(2+)</name>
        <dbReference type="ChEBI" id="CHEBI:29105"/>
        <note>catalytic</note>
    </ligand>
</feature>
<keyword evidence="3 11" id="KW-0645">Protease</keyword>
<reference evidence="13" key="2">
    <citation type="submission" date="2020-09" db="EMBL/GenBank/DDBJ databases">
        <authorList>
            <person name="Sun Q."/>
            <person name="Ohkuma M."/>
        </authorList>
    </citation>
    <scope>NUCLEOTIDE SEQUENCE</scope>
    <source>
        <strain evidence="13">JCM 4646</strain>
    </source>
</reference>
<keyword evidence="6 11" id="KW-0378">Hydrolase</keyword>
<dbReference type="NCBIfam" id="NF002669">
    <property type="entry name" value="PRK02391.1"/>
    <property type="match status" value="1"/>
</dbReference>
<dbReference type="Proteomes" id="UP000617734">
    <property type="component" value="Unassembled WGS sequence"/>
</dbReference>
<comment type="caution">
    <text evidence="13">The sequence shown here is derived from an EMBL/GenBank/DDBJ whole genome shotgun (WGS) entry which is preliminary data.</text>
</comment>
<feature type="transmembrane region" description="Helical" evidence="11">
    <location>
        <begin position="198"/>
        <end position="219"/>
    </location>
</feature>
<keyword evidence="2 11" id="KW-1003">Cell membrane</keyword>
<feature type="active site" evidence="11">
    <location>
        <position position="152"/>
    </location>
</feature>
<evidence type="ECO:0000256" key="9">
    <source>
        <dbReference type="ARBA" id="ARBA00023049"/>
    </source>
</evidence>
<evidence type="ECO:0000256" key="11">
    <source>
        <dbReference type="HAMAP-Rule" id="MF_00188"/>
    </source>
</evidence>
<name>A0A919FFM3_9ACTN</name>
<dbReference type="GO" id="GO:0006508">
    <property type="term" value="P:proteolysis"/>
    <property type="evidence" value="ECO:0007669"/>
    <property type="project" value="UniProtKB-KW"/>
</dbReference>
<evidence type="ECO:0000259" key="12">
    <source>
        <dbReference type="Pfam" id="PF01435"/>
    </source>
</evidence>
<reference evidence="13" key="1">
    <citation type="journal article" date="2014" name="Int. J. Syst. Evol. Microbiol.">
        <title>Complete genome sequence of Corynebacterium casei LMG S-19264T (=DSM 44701T), isolated from a smear-ripened cheese.</title>
        <authorList>
            <consortium name="US DOE Joint Genome Institute (JGI-PGF)"/>
            <person name="Walter F."/>
            <person name="Albersmeier A."/>
            <person name="Kalinowski J."/>
            <person name="Ruckert C."/>
        </authorList>
    </citation>
    <scope>NUCLEOTIDE SEQUENCE</scope>
    <source>
        <strain evidence="13">JCM 4646</strain>
    </source>
</reference>
<evidence type="ECO:0000313" key="13">
    <source>
        <dbReference type="EMBL" id="GHH64214.1"/>
    </source>
</evidence>
<proteinExistence type="inferred from homology"/>
<feature type="domain" description="Peptidase M48" evidence="12">
    <location>
        <begin position="86"/>
        <end position="304"/>
    </location>
</feature>
<dbReference type="InterPro" id="IPR050083">
    <property type="entry name" value="HtpX_protease"/>
</dbReference>
<organism evidence="13 14">
    <name type="scientific">Kitasatospora indigofera</name>
    <dbReference type="NCBI Taxonomy" id="67307"/>
    <lineage>
        <taxon>Bacteria</taxon>
        <taxon>Bacillati</taxon>
        <taxon>Actinomycetota</taxon>
        <taxon>Actinomycetes</taxon>
        <taxon>Kitasatosporales</taxon>
        <taxon>Streptomycetaceae</taxon>
        <taxon>Kitasatospora</taxon>
    </lineage>
</organism>
<dbReference type="Pfam" id="PF01435">
    <property type="entry name" value="Peptidase_M48"/>
    <property type="match status" value="1"/>
</dbReference>
<feature type="transmembrane region" description="Helical" evidence="11">
    <location>
        <begin position="50"/>
        <end position="68"/>
    </location>
</feature>
<dbReference type="GO" id="GO:0008270">
    <property type="term" value="F:zinc ion binding"/>
    <property type="evidence" value="ECO:0007669"/>
    <property type="project" value="UniProtKB-UniRule"/>
</dbReference>
<evidence type="ECO:0000256" key="1">
    <source>
        <dbReference type="ARBA" id="ARBA00009779"/>
    </source>
</evidence>
<feature type="transmembrane region" description="Helical" evidence="11">
    <location>
        <begin position="21"/>
        <end position="44"/>
    </location>
</feature>
<feature type="transmembrane region" description="Helical" evidence="11">
    <location>
        <begin position="161"/>
        <end position="178"/>
    </location>
</feature>
<dbReference type="PANTHER" id="PTHR43221:SF2">
    <property type="entry name" value="PROTEASE HTPX HOMOLOG"/>
    <property type="match status" value="1"/>
</dbReference>
<keyword evidence="7 11" id="KW-0862">Zinc</keyword>
<dbReference type="HAMAP" id="MF_00188">
    <property type="entry name" value="Pept_M48_protease_HtpX"/>
    <property type="match status" value="1"/>
</dbReference>
<evidence type="ECO:0000256" key="7">
    <source>
        <dbReference type="ARBA" id="ARBA00022833"/>
    </source>
</evidence>
<dbReference type="AlphaFoldDB" id="A0A919FFM3"/>
<dbReference type="PANTHER" id="PTHR43221">
    <property type="entry name" value="PROTEASE HTPX"/>
    <property type="match status" value="1"/>
</dbReference>
<feature type="binding site" evidence="11">
    <location>
        <position position="228"/>
    </location>
    <ligand>
        <name>Zn(2+)</name>
        <dbReference type="ChEBI" id="CHEBI:29105"/>
        <note>catalytic</note>
    </ligand>
</feature>
<comment type="similarity">
    <text evidence="1 11">Belongs to the peptidase M48B family.</text>
</comment>
<dbReference type="EMBL" id="BNBO01000005">
    <property type="protein sequence ID" value="GHH64214.1"/>
    <property type="molecule type" value="Genomic_DNA"/>
</dbReference>
<dbReference type="GO" id="GO:0004222">
    <property type="term" value="F:metalloendopeptidase activity"/>
    <property type="evidence" value="ECO:0007669"/>
    <property type="project" value="UniProtKB-UniRule"/>
</dbReference>
<gene>
    <name evidence="13" type="primary">htpX1</name>
    <name evidence="11" type="synonym">htpX</name>
    <name evidence="13" type="ORF">GCM10018781_14920</name>
</gene>
<comment type="subcellular location">
    <subcellularLocation>
        <location evidence="11">Cell membrane</location>
        <topology evidence="11">Multi-pass membrane protein</topology>
    </subcellularLocation>
</comment>
<protein>
    <recommendedName>
        <fullName evidence="11">Protease HtpX homolog</fullName>
        <ecNumber evidence="11">3.4.24.-</ecNumber>
    </recommendedName>
</protein>
<keyword evidence="4 11" id="KW-0812">Transmembrane</keyword>
<dbReference type="InterPro" id="IPR001915">
    <property type="entry name" value="Peptidase_M48"/>
</dbReference>
<dbReference type="CDD" id="cd07327">
    <property type="entry name" value="M48B_HtpX_like"/>
    <property type="match status" value="1"/>
</dbReference>
<dbReference type="InterPro" id="IPR022919">
    <property type="entry name" value="Pept_M48_protease_HtpX"/>
</dbReference>
<evidence type="ECO:0000256" key="2">
    <source>
        <dbReference type="ARBA" id="ARBA00022475"/>
    </source>
</evidence>
<keyword evidence="10 11" id="KW-0472">Membrane</keyword>
<evidence type="ECO:0000313" key="14">
    <source>
        <dbReference type="Proteomes" id="UP000617734"/>
    </source>
</evidence>
<keyword evidence="8 11" id="KW-1133">Transmembrane helix</keyword>
<evidence type="ECO:0000256" key="4">
    <source>
        <dbReference type="ARBA" id="ARBA00022692"/>
    </source>
</evidence>
<keyword evidence="9 11" id="KW-0482">Metalloprotease</keyword>
<keyword evidence="5 11" id="KW-0479">Metal-binding</keyword>
<comment type="cofactor">
    <cofactor evidence="11">
        <name>Zn(2+)</name>
        <dbReference type="ChEBI" id="CHEBI:29105"/>
    </cofactor>
    <text evidence="11">Binds 1 zinc ion per subunit.</text>
</comment>
<feature type="binding site" evidence="11">
    <location>
        <position position="155"/>
    </location>
    <ligand>
        <name>Zn(2+)</name>
        <dbReference type="ChEBI" id="CHEBI:29105"/>
        <note>catalytic</note>
    </ligand>
</feature>
<dbReference type="EC" id="3.4.24.-" evidence="11"/>
<evidence type="ECO:0000256" key="10">
    <source>
        <dbReference type="ARBA" id="ARBA00023136"/>
    </source>
</evidence>
<dbReference type="InterPro" id="IPR036259">
    <property type="entry name" value="MFS_trans_sf"/>
</dbReference>
<evidence type="ECO:0000256" key="5">
    <source>
        <dbReference type="ARBA" id="ARBA00022723"/>
    </source>
</evidence>
<evidence type="ECO:0000256" key="8">
    <source>
        <dbReference type="ARBA" id="ARBA00022989"/>
    </source>
</evidence>
<dbReference type="Gene3D" id="3.30.2010.10">
    <property type="entry name" value="Metalloproteases ('zincins'), catalytic domain"/>
    <property type="match status" value="1"/>
</dbReference>
<keyword evidence="14" id="KW-1185">Reference proteome</keyword>